<comment type="similarity">
    <text evidence="2 7">Belongs to the major facilitator superfamily. Sugar transporter (TC 2.A.1.1) family.</text>
</comment>
<dbReference type="NCBIfam" id="TIGR00879">
    <property type="entry name" value="SP"/>
    <property type="match status" value="1"/>
</dbReference>
<evidence type="ECO:0000256" key="4">
    <source>
        <dbReference type="ARBA" id="ARBA00022692"/>
    </source>
</evidence>
<evidence type="ECO:0000256" key="8">
    <source>
        <dbReference type="SAM" id="Phobius"/>
    </source>
</evidence>
<dbReference type="InterPro" id="IPR005829">
    <property type="entry name" value="Sugar_transporter_CS"/>
</dbReference>
<gene>
    <name evidence="10" type="ORF">SAMN05660413_03181</name>
</gene>
<proteinExistence type="inferred from homology"/>
<accession>A0A1I5D527</accession>
<feature type="domain" description="Major facilitator superfamily (MFS) profile" evidence="9">
    <location>
        <begin position="10"/>
        <end position="428"/>
    </location>
</feature>
<evidence type="ECO:0000256" key="1">
    <source>
        <dbReference type="ARBA" id="ARBA00004141"/>
    </source>
</evidence>
<organism evidence="10 11">
    <name type="scientific">Salegentibacter flavus</name>
    <dbReference type="NCBI Taxonomy" id="287099"/>
    <lineage>
        <taxon>Bacteria</taxon>
        <taxon>Pseudomonadati</taxon>
        <taxon>Bacteroidota</taxon>
        <taxon>Flavobacteriia</taxon>
        <taxon>Flavobacteriales</taxon>
        <taxon>Flavobacteriaceae</taxon>
        <taxon>Salegentibacter</taxon>
    </lineage>
</organism>
<evidence type="ECO:0000256" key="2">
    <source>
        <dbReference type="ARBA" id="ARBA00010992"/>
    </source>
</evidence>
<evidence type="ECO:0000259" key="9">
    <source>
        <dbReference type="PROSITE" id="PS50850"/>
    </source>
</evidence>
<dbReference type="OrthoDB" id="9783823at2"/>
<feature type="transmembrane region" description="Helical" evidence="8">
    <location>
        <begin position="278"/>
        <end position="297"/>
    </location>
</feature>
<reference evidence="10 11" key="1">
    <citation type="submission" date="2016-10" db="EMBL/GenBank/DDBJ databases">
        <authorList>
            <person name="de Groot N.N."/>
        </authorList>
    </citation>
    <scope>NUCLEOTIDE SEQUENCE [LARGE SCALE GENOMIC DNA]</scope>
    <source>
        <strain evidence="10 11">DSM 17794</strain>
    </source>
</reference>
<dbReference type="GO" id="GO:0016020">
    <property type="term" value="C:membrane"/>
    <property type="evidence" value="ECO:0007669"/>
    <property type="project" value="UniProtKB-SubCell"/>
</dbReference>
<feature type="transmembrane region" description="Helical" evidence="8">
    <location>
        <begin position="373"/>
        <end position="392"/>
    </location>
</feature>
<dbReference type="GO" id="GO:0022857">
    <property type="term" value="F:transmembrane transporter activity"/>
    <property type="evidence" value="ECO:0007669"/>
    <property type="project" value="InterPro"/>
</dbReference>
<evidence type="ECO:0000256" key="6">
    <source>
        <dbReference type="ARBA" id="ARBA00023136"/>
    </source>
</evidence>
<dbReference type="SUPFAM" id="SSF103473">
    <property type="entry name" value="MFS general substrate transporter"/>
    <property type="match status" value="1"/>
</dbReference>
<dbReference type="InterPro" id="IPR050814">
    <property type="entry name" value="Myo-inositol_Transporter"/>
</dbReference>
<keyword evidence="6 8" id="KW-0472">Membrane</keyword>
<feature type="transmembrane region" description="Helical" evidence="8">
    <location>
        <begin position="134"/>
        <end position="155"/>
    </location>
</feature>
<keyword evidence="4 8" id="KW-0812">Transmembrane</keyword>
<dbReference type="Proteomes" id="UP000199153">
    <property type="component" value="Unassembled WGS sequence"/>
</dbReference>
<evidence type="ECO:0000256" key="5">
    <source>
        <dbReference type="ARBA" id="ARBA00022989"/>
    </source>
</evidence>
<evidence type="ECO:0000256" key="7">
    <source>
        <dbReference type="RuleBase" id="RU003346"/>
    </source>
</evidence>
<protein>
    <submittedName>
        <fullName evidence="10">MFS transporter, sugar porter (SP) family</fullName>
    </submittedName>
</protein>
<dbReference type="Gene3D" id="1.20.1250.20">
    <property type="entry name" value="MFS general substrate transporter like domains"/>
    <property type="match status" value="1"/>
</dbReference>
<dbReference type="PANTHER" id="PTHR48020:SF12">
    <property type="entry name" value="PROTON MYO-INOSITOL COTRANSPORTER"/>
    <property type="match status" value="1"/>
</dbReference>
<feature type="transmembrane region" description="Helical" evidence="8">
    <location>
        <begin position="167"/>
        <end position="186"/>
    </location>
</feature>
<dbReference type="EMBL" id="FOVL01000029">
    <property type="protein sequence ID" value="SFN94329.1"/>
    <property type="molecule type" value="Genomic_DNA"/>
</dbReference>
<evidence type="ECO:0000313" key="10">
    <source>
        <dbReference type="EMBL" id="SFN94329.1"/>
    </source>
</evidence>
<dbReference type="Pfam" id="PF00083">
    <property type="entry name" value="Sugar_tr"/>
    <property type="match status" value="1"/>
</dbReference>
<dbReference type="InterPro" id="IPR003663">
    <property type="entry name" value="Sugar/inositol_transpt"/>
</dbReference>
<feature type="transmembrane region" description="Helical" evidence="8">
    <location>
        <begin position="77"/>
        <end position="95"/>
    </location>
</feature>
<feature type="transmembrane region" description="Helical" evidence="8">
    <location>
        <begin position="309"/>
        <end position="328"/>
    </location>
</feature>
<name>A0A1I5D527_9FLAO</name>
<dbReference type="AlphaFoldDB" id="A0A1I5D527"/>
<dbReference type="PROSITE" id="PS00217">
    <property type="entry name" value="SUGAR_TRANSPORT_2"/>
    <property type="match status" value="1"/>
</dbReference>
<dbReference type="RefSeq" id="WP_093411422.1">
    <property type="nucleotide sequence ID" value="NZ_FOVL01000029.1"/>
</dbReference>
<feature type="transmembrane region" description="Helical" evidence="8">
    <location>
        <begin position="334"/>
        <end position="361"/>
    </location>
</feature>
<dbReference type="STRING" id="287099.SAMN05660413_03181"/>
<dbReference type="InterPro" id="IPR020846">
    <property type="entry name" value="MFS_dom"/>
</dbReference>
<feature type="transmembrane region" description="Helical" evidence="8">
    <location>
        <begin position="46"/>
        <end position="65"/>
    </location>
</feature>
<dbReference type="InterPro" id="IPR036259">
    <property type="entry name" value="MFS_trans_sf"/>
</dbReference>
<dbReference type="PANTHER" id="PTHR48020">
    <property type="entry name" value="PROTON MYO-INOSITOL COTRANSPORTER"/>
    <property type="match status" value="1"/>
</dbReference>
<dbReference type="InterPro" id="IPR005828">
    <property type="entry name" value="MFS_sugar_transport-like"/>
</dbReference>
<evidence type="ECO:0000313" key="11">
    <source>
        <dbReference type="Proteomes" id="UP000199153"/>
    </source>
</evidence>
<keyword evidence="3 7" id="KW-0813">Transport</keyword>
<feature type="transmembrane region" description="Helical" evidence="8">
    <location>
        <begin position="101"/>
        <end position="122"/>
    </location>
</feature>
<keyword evidence="5 8" id="KW-1133">Transmembrane helix</keyword>
<feature type="transmembrane region" description="Helical" evidence="8">
    <location>
        <begin position="243"/>
        <end position="266"/>
    </location>
</feature>
<dbReference type="PROSITE" id="PS50850">
    <property type="entry name" value="MFS"/>
    <property type="match status" value="1"/>
</dbReference>
<comment type="subcellular location">
    <subcellularLocation>
        <location evidence="1">Membrane</location>
        <topology evidence="1">Multi-pass membrane protein</topology>
    </subcellularLocation>
</comment>
<dbReference type="PRINTS" id="PR00171">
    <property type="entry name" value="SUGRTRNSPORT"/>
</dbReference>
<sequence length="436" mass="48336">MGLTKKLLTGAIVSSLGGLLFGFDTAVISGAEQGLKSFFDLDPVAHGFTNSIALIGTIIGAIFAFWPAQKLGRKKSLLFIGFLFGLSAIGCALTSNWELFLLYRFLGGLGVGASSVIAPMYISEISPATHRGRLVGLFQFSIVFGILLAFISNYFLKIEIENEAWRWMLGVEAVPALIFFLLTFFIPKSPRWMIIKGNDKEGLSILKQLGDLKANETYDSIKNSLKQNVKKDKLFQSKYFKPLLLVFLMATFNQFSGINAIMYYAPRIFEMSGIAEDSAFLQAASVGFVNMVFTIIAMSLIDKIGRKKLMIWGTLGMIISLIFSAFYLNESEIGSGLLIVPILIFIASFAFSQGAVIWVFISEIFPNRVRASGQSFGTFIHWFWAAILTWLFPVVAELPNGGTYAFGFFALAMIFQLLFVFKLFPETKGKTLEENV</sequence>
<evidence type="ECO:0000256" key="3">
    <source>
        <dbReference type="ARBA" id="ARBA00022448"/>
    </source>
</evidence>
<feature type="transmembrane region" description="Helical" evidence="8">
    <location>
        <begin position="404"/>
        <end position="424"/>
    </location>
</feature>
<keyword evidence="11" id="KW-1185">Reference proteome</keyword>